<dbReference type="EMBL" id="RBIJ01000001">
    <property type="protein sequence ID" value="RKQ88906.1"/>
    <property type="molecule type" value="Genomic_DNA"/>
</dbReference>
<comment type="caution">
    <text evidence="7">The sequence shown here is derived from an EMBL/GenBank/DDBJ whole genome shotgun (WGS) entry which is preliminary data.</text>
</comment>
<evidence type="ECO:0000313" key="8">
    <source>
        <dbReference type="Proteomes" id="UP000267019"/>
    </source>
</evidence>
<protein>
    <submittedName>
        <fullName evidence="7">Molybdate transport system substrate-binding protein</fullName>
    </submittedName>
</protein>
<dbReference type="SUPFAM" id="SSF53850">
    <property type="entry name" value="Periplasmic binding protein-like II"/>
    <property type="match status" value="1"/>
</dbReference>
<dbReference type="GO" id="GO:0015689">
    <property type="term" value="P:molybdate ion transport"/>
    <property type="evidence" value="ECO:0007669"/>
    <property type="project" value="InterPro"/>
</dbReference>
<evidence type="ECO:0000256" key="3">
    <source>
        <dbReference type="ARBA" id="ARBA00022723"/>
    </source>
</evidence>
<dbReference type="GO" id="GO:1901359">
    <property type="term" value="F:tungstate binding"/>
    <property type="evidence" value="ECO:0007669"/>
    <property type="project" value="UniProtKB-ARBA"/>
</dbReference>
<evidence type="ECO:0000313" key="7">
    <source>
        <dbReference type="EMBL" id="RKQ88906.1"/>
    </source>
</evidence>
<keyword evidence="2 5" id="KW-0500">Molybdenum</keyword>
<evidence type="ECO:0000256" key="5">
    <source>
        <dbReference type="PIRSR" id="PIRSR004846-1"/>
    </source>
</evidence>
<dbReference type="NCBIfam" id="TIGR01256">
    <property type="entry name" value="modA"/>
    <property type="match status" value="1"/>
</dbReference>
<proteinExistence type="inferred from homology"/>
<dbReference type="PROSITE" id="PS51257">
    <property type="entry name" value="PROKAR_LIPOPROTEIN"/>
    <property type="match status" value="1"/>
</dbReference>
<dbReference type="InterPro" id="IPR005950">
    <property type="entry name" value="ModA"/>
</dbReference>
<feature type="binding site" evidence="5">
    <location>
        <position position="218"/>
    </location>
    <ligand>
        <name>molybdate</name>
        <dbReference type="ChEBI" id="CHEBI:36264"/>
    </ligand>
</feature>
<dbReference type="Proteomes" id="UP000267019">
    <property type="component" value="Unassembled WGS sequence"/>
</dbReference>
<keyword evidence="4 6" id="KW-0732">Signal</keyword>
<keyword evidence="3 5" id="KW-0479">Metal-binding</keyword>
<dbReference type="GO" id="GO:0046872">
    <property type="term" value="F:metal ion binding"/>
    <property type="evidence" value="ECO:0007669"/>
    <property type="project" value="UniProtKB-KW"/>
</dbReference>
<feature type="signal peptide" evidence="6">
    <location>
        <begin position="1"/>
        <end position="31"/>
    </location>
</feature>
<name>A0A660L4Q5_9BACL</name>
<evidence type="ECO:0000256" key="2">
    <source>
        <dbReference type="ARBA" id="ARBA00022505"/>
    </source>
</evidence>
<reference evidence="7 8" key="1">
    <citation type="submission" date="2018-10" db="EMBL/GenBank/DDBJ databases">
        <title>Genomic Encyclopedia of Type Strains, Phase IV (KMG-IV): sequencing the most valuable type-strain genomes for metagenomic binning, comparative biology and taxonomic classification.</title>
        <authorList>
            <person name="Goeker M."/>
        </authorList>
    </citation>
    <scope>NUCLEOTIDE SEQUENCE [LARGE SCALE GENOMIC DNA]</scope>
    <source>
        <strain evidence="7 8">DSM 22653</strain>
    </source>
</reference>
<dbReference type="Gene3D" id="3.40.190.10">
    <property type="entry name" value="Periplasmic binding protein-like II"/>
    <property type="match status" value="2"/>
</dbReference>
<evidence type="ECO:0000256" key="1">
    <source>
        <dbReference type="ARBA" id="ARBA00009175"/>
    </source>
</evidence>
<dbReference type="InterPro" id="IPR050682">
    <property type="entry name" value="ModA/WtpA"/>
</dbReference>
<dbReference type="PIRSF" id="PIRSF004846">
    <property type="entry name" value="ModA"/>
    <property type="match status" value="1"/>
</dbReference>
<gene>
    <name evidence="7" type="ORF">C7438_0558</name>
</gene>
<dbReference type="PANTHER" id="PTHR30632:SF0">
    <property type="entry name" value="SULFATE-BINDING PROTEIN"/>
    <property type="match status" value="1"/>
</dbReference>
<sequence>MTQRPQARKPRTRAYAAILALSLFAFLAGCAAKGAAGPGEGTQAATPPAKTTLTVFAGAGLKDALEKLGAEYTAKHPNVHVEYNFGAAGQLYQQIEAGGTADVFVAPGKKEIDALADAGKLLPTDLGTVVSVATNEIVLVGAKGGKPATFKDLPQALGDKGKLALGEPKSVPVGRYAEQALKAAGVWDAVKDRIVYAQTVRQVLAYVESGEANYGIVYASDAKVSDKVEIVDRAKPEWHDAIHFYAGVLKDAPHPSEAKDFLAFLLTPEAQKTFEAYGFSPGKGKLR</sequence>
<feature type="chain" id="PRO_5039605240" evidence="6">
    <location>
        <begin position="32"/>
        <end position="287"/>
    </location>
</feature>
<accession>A0A660L4Q5</accession>
<keyword evidence="8" id="KW-1185">Reference proteome</keyword>
<comment type="similarity">
    <text evidence="1">Belongs to the bacterial solute-binding protein ModA family.</text>
</comment>
<dbReference type="PANTHER" id="PTHR30632">
    <property type="entry name" value="MOLYBDATE-BINDING PERIPLASMIC PROTEIN"/>
    <property type="match status" value="1"/>
</dbReference>
<organism evidence="7 8">
    <name type="scientific">Brockia lithotrophica</name>
    <dbReference type="NCBI Taxonomy" id="933949"/>
    <lineage>
        <taxon>Bacteria</taxon>
        <taxon>Bacillati</taxon>
        <taxon>Bacillota</taxon>
        <taxon>Bacilli</taxon>
        <taxon>Bacillales</taxon>
        <taxon>Bacillales Family X. Incertae Sedis</taxon>
        <taxon>Brockia</taxon>
    </lineage>
</organism>
<feature type="binding site" evidence="5">
    <location>
        <position position="200"/>
    </location>
    <ligand>
        <name>molybdate</name>
        <dbReference type="ChEBI" id="CHEBI:36264"/>
    </ligand>
</feature>
<dbReference type="Pfam" id="PF13531">
    <property type="entry name" value="SBP_bac_11"/>
    <property type="match status" value="1"/>
</dbReference>
<evidence type="ECO:0000256" key="6">
    <source>
        <dbReference type="SAM" id="SignalP"/>
    </source>
</evidence>
<dbReference type="GO" id="GO:0030973">
    <property type="term" value="F:molybdate ion binding"/>
    <property type="evidence" value="ECO:0007669"/>
    <property type="project" value="TreeGrafter"/>
</dbReference>
<dbReference type="FunFam" id="3.40.190.10:FF:000035">
    <property type="entry name" value="Molybdate ABC transporter substrate-binding protein"/>
    <property type="match status" value="1"/>
</dbReference>
<evidence type="ECO:0000256" key="4">
    <source>
        <dbReference type="ARBA" id="ARBA00022729"/>
    </source>
</evidence>
<dbReference type="AlphaFoldDB" id="A0A660L4Q5"/>
<dbReference type="RefSeq" id="WP_170143511.1">
    <property type="nucleotide sequence ID" value="NZ_RBIJ01000001.1"/>
</dbReference>